<proteinExistence type="predicted"/>
<keyword evidence="2" id="KW-0812">Transmembrane</keyword>
<evidence type="ECO:0000256" key="4">
    <source>
        <dbReference type="ARBA" id="ARBA00022989"/>
    </source>
</evidence>
<dbReference type="InterPro" id="IPR035906">
    <property type="entry name" value="MetI-like_sf"/>
</dbReference>
<evidence type="ECO:0000256" key="2">
    <source>
        <dbReference type="ARBA" id="ARBA00022692"/>
    </source>
</evidence>
<dbReference type="PANTHER" id="PTHR30614">
    <property type="entry name" value="MEMBRANE COMPONENT OF AMINO ACID ABC TRANSPORTER"/>
    <property type="match status" value="1"/>
</dbReference>
<evidence type="ECO:0000256" key="3">
    <source>
        <dbReference type="ARBA" id="ARBA00022970"/>
    </source>
</evidence>
<evidence type="ECO:0000256" key="5">
    <source>
        <dbReference type="ARBA" id="ARBA00023136"/>
    </source>
</evidence>
<name>A0ABS8ZWE8_9PSEU</name>
<evidence type="ECO:0008006" key="8">
    <source>
        <dbReference type="Google" id="ProtNLM"/>
    </source>
</evidence>
<comment type="subcellular location">
    <subcellularLocation>
        <location evidence="1">Membrane</location>
        <topology evidence="1">Multi-pass membrane protein</topology>
    </subcellularLocation>
</comment>
<dbReference type="Gene3D" id="1.10.3720.10">
    <property type="entry name" value="MetI-like"/>
    <property type="match status" value="1"/>
</dbReference>
<dbReference type="InterPro" id="IPR000515">
    <property type="entry name" value="MetI-like"/>
</dbReference>
<dbReference type="InterPro" id="IPR043429">
    <property type="entry name" value="ArtM/GltK/GlnP/TcyL/YhdX-like"/>
</dbReference>
<organism evidence="6 7">
    <name type="scientific">Kibdelosporangium philippinense</name>
    <dbReference type="NCBI Taxonomy" id="211113"/>
    <lineage>
        <taxon>Bacteria</taxon>
        <taxon>Bacillati</taxon>
        <taxon>Actinomycetota</taxon>
        <taxon>Actinomycetes</taxon>
        <taxon>Pseudonocardiales</taxon>
        <taxon>Pseudonocardiaceae</taxon>
        <taxon>Kibdelosporangium</taxon>
    </lineage>
</organism>
<evidence type="ECO:0000313" key="6">
    <source>
        <dbReference type="EMBL" id="MCE7012038.1"/>
    </source>
</evidence>
<comment type="caution">
    <text evidence="6">The sequence shown here is derived from an EMBL/GenBank/DDBJ whole genome shotgun (WGS) entry which is preliminary data.</text>
</comment>
<evidence type="ECO:0000313" key="7">
    <source>
        <dbReference type="Proteomes" id="UP001521150"/>
    </source>
</evidence>
<keyword evidence="3" id="KW-0813">Transport</keyword>
<dbReference type="RefSeq" id="WP_233735048.1">
    <property type="nucleotide sequence ID" value="NZ_JAJVCN010000005.1"/>
</dbReference>
<dbReference type="CDD" id="cd06261">
    <property type="entry name" value="TM_PBP2"/>
    <property type="match status" value="1"/>
</dbReference>
<keyword evidence="5" id="KW-0472">Membrane</keyword>
<sequence length="116" mass="12778">MHYATYVSEMYRAGIECVPLGQWGAAAALHLLRSRVCTSVILPQALSRSIPALTNYSIVLFKDVPPLARIMLSSFTVGREIVAGTFVHFSWSPWRACSVCRSRSSCPRWAGSRSAS</sequence>
<dbReference type="SUPFAM" id="SSF161098">
    <property type="entry name" value="MetI-like"/>
    <property type="match status" value="1"/>
</dbReference>
<keyword evidence="4" id="KW-1133">Transmembrane helix</keyword>
<keyword evidence="7" id="KW-1185">Reference proteome</keyword>
<gene>
    <name evidence="6" type="ORF">LWC34_55900</name>
</gene>
<evidence type="ECO:0000256" key="1">
    <source>
        <dbReference type="ARBA" id="ARBA00004141"/>
    </source>
</evidence>
<dbReference type="PANTHER" id="PTHR30614:SF0">
    <property type="entry name" value="L-CYSTINE TRANSPORT SYSTEM PERMEASE PROTEIN TCYL"/>
    <property type="match status" value="1"/>
</dbReference>
<reference evidence="6 7" key="1">
    <citation type="submission" date="2021-12" db="EMBL/GenBank/DDBJ databases">
        <title>Genome sequence of Kibdelosporangium philippinense ATCC 49844.</title>
        <authorList>
            <person name="Fedorov E.A."/>
            <person name="Omeragic M."/>
            <person name="Shalygina K.F."/>
            <person name="Maclea K.S."/>
        </authorList>
    </citation>
    <scope>NUCLEOTIDE SEQUENCE [LARGE SCALE GENOMIC DNA]</scope>
    <source>
        <strain evidence="6 7">ATCC 49844</strain>
    </source>
</reference>
<dbReference type="EMBL" id="JAJVCN010000005">
    <property type="protein sequence ID" value="MCE7012038.1"/>
    <property type="molecule type" value="Genomic_DNA"/>
</dbReference>
<dbReference type="Proteomes" id="UP001521150">
    <property type="component" value="Unassembled WGS sequence"/>
</dbReference>
<accession>A0ABS8ZWE8</accession>
<keyword evidence="3" id="KW-0029">Amino-acid transport</keyword>
<protein>
    <recommendedName>
        <fullName evidence="8">Binding-protein-dependent transport system inner membrane component</fullName>
    </recommendedName>
</protein>